<name>A0A849I7F9_9HYPH</name>
<dbReference type="InterPro" id="IPR040131">
    <property type="entry name" value="MnmG_N"/>
</dbReference>
<dbReference type="Pfam" id="PF21680">
    <property type="entry name" value="GIDA_C_1st"/>
    <property type="match status" value="1"/>
</dbReference>
<dbReference type="InterPro" id="IPR002218">
    <property type="entry name" value="MnmG-rel"/>
</dbReference>
<evidence type="ECO:0000256" key="10">
    <source>
        <dbReference type="ARBA" id="ARBA00031800"/>
    </source>
</evidence>
<dbReference type="Gene3D" id="1.10.150.570">
    <property type="entry name" value="GidA associated domain, C-terminal subdomain"/>
    <property type="match status" value="1"/>
</dbReference>
<dbReference type="Gene3D" id="3.50.50.60">
    <property type="entry name" value="FAD/NAD(P)-binding domain"/>
    <property type="match status" value="2"/>
</dbReference>
<protein>
    <recommendedName>
        <fullName evidence="4 11">tRNA uridine 5-carboxymethylaminomethyl modification enzyme MnmG</fullName>
    </recommendedName>
    <alternativeName>
        <fullName evidence="10 11">Glucose-inhibited division protein A</fullName>
    </alternativeName>
</protein>
<reference evidence="13 14" key="1">
    <citation type="submission" date="2020-04" db="EMBL/GenBank/DDBJ databases">
        <title>Enterovirga sp. isolate from soil.</title>
        <authorList>
            <person name="Chea S."/>
            <person name="Kim D.-U."/>
        </authorList>
    </citation>
    <scope>NUCLEOTIDE SEQUENCE [LARGE SCALE GENOMIC DNA]</scope>
    <source>
        <strain evidence="13 14">DB1703</strain>
    </source>
</reference>
<evidence type="ECO:0000313" key="14">
    <source>
        <dbReference type="Proteomes" id="UP000564885"/>
    </source>
</evidence>
<evidence type="ECO:0000256" key="9">
    <source>
        <dbReference type="ARBA" id="ARBA00025948"/>
    </source>
</evidence>
<dbReference type="InterPro" id="IPR047001">
    <property type="entry name" value="MnmG_C_subdom"/>
</dbReference>
<dbReference type="InterPro" id="IPR020595">
    <property type="entry name" value="MnmG-rel_CS"/>
</dbReference>
<comment type="cofactor">
    <cofactor evidence="1 11">
        <name>FAD</name>
        <dbReference type="ChEBI" id="CHEBI:57692"/>
    </cofactor>
</comment>
<dbReference type="SMART" id="SM01228">
    <property type="entry name" value="GIDA_assoc_3"/>
    <property type="match status" value="1"/>
</dbReference>
<accession>A0A849I7F9</accession>
<dbReference type="GO" id="GO:0030488">
    <property type="term" value="P:tRNA methylation"/>
    <property type="evidence" value="ECO:0007669"/>
    <property type="project" value="TreeGrafter"/>
</dbReference>
<dbReference type="NCBIfam" id="TIGR00136">
    <property type="entry name" value="mnmG_gidA"/>
    <property type="match status" value="1"/>
</dbReference>
<dbReference type="PROSITE" id="PS01280">
    <property type="entry name" value="GIDA_1"/>
    <property type="match status" value="1"/>
</dbReference>
<dbReference type="InterPro" id="IPR026904">
    <property type="entry name" value="MnmG_C"/>
</dbReference>
<feature type="binding site" evidence="11">
    <location>
        <position position="188"/>
    </location>
    <ligand>
        <name>FAD</name>
        <dbReference type="ChEBI" id="CHEBI:57692"/>
    </ligand>
</feature>
<sequence length="634" mass="68981">MAFHVEHGPGQRTRYDVVVIGGGHAGAEAASAAARLGARTVLVTHVRQTIGAMSCNPAIGGLGKGHLVREIDALDGVMGRAADEAGIQFRLLNRRKGPAVRGPRSQADRKLYARAVRRILSETAGLDIIEGDVEDLEFREGRVEAVRLADGRDIRAGAVVVTTGTFLGGLIHIGEVKIPAGRFGERPSTGLSRTLARLGLPLGRLKTGTPPRLDGRTIDWSSVEKQPADDDPVPFSALTGRITVPQIECGITRTSRAVHDLIRANLARAPMFSGEITGRGPRYCPSIEDKVVRFGDREGHQIFLEPEGLDDPTVYPNGISTSLPEDVQRGILAAIPGLERVRMIRPGYAIEYDYVDPRSLTPTLELKRVAGLFLAGQINGTTGYEEAAAQGILAGFNATLRAAGRDGISFDRSESYIGVLVDDLITRGVSEPYRMFTSRSEFRLSLRADNADERLTPKAVALGAVGQQRAAWFDRWQRDYAGLRHRLLELSLTPNEALRHGLALNRDGQRRTAFQLLSHPEVTLRRLAAIWPELDTVPDRLAERVETEARYDVYLERQAQDAAAFRRDESYALPAGIDFSSLSGLSAELRTKLDLIRPVTIGHAARIEGMTPAALTLLAAHAKQRGRSLAGRDG</sequence>
<evidence type="ECO:0000256" key="2">
    <source>
        <dbReference type="ARBA" id="ARBA00003717"/>
    </source>
</evidence>
<evidence type="ECO:0000256" key="4">
    <source>
        <dbReference type="ARBA" id="ARBA00020461"/>
    </source>
</evidence>
<dbReference type="Pfam" id="PF01134">
    <property type="entry name" value="GIDA"/>
    <property type="match status" value="1"/>
</dbReference>
<evidence type="ECO:0000256" key="1">
    <source>
        <dbReference type="ARBA" id="ARBA00001974"/>
    </source>
</evidence>
<dbReference type="InterPro" id="IPR044920">
    <property type="entry name" value="MnmG_C_subdom_sf"/>
</dbReference>
<dbReference type="RefSeq" id="WP_171219191.1">
    <property type="nucleotide sequence ID" value="NZ_JABEPP010000004.1"/>
</dbReference>
<dbReference type="GO" id="GO:0050660">
    <property type="term" value="F:flavin adenine dinucleotide binding"/>
    <property type="evidence" value="ECO:0007669"/>
    <property type="project" value="UniProtKB-UniRule"/>
</dbReference>
<feature type="binding site" evidence="11">
    <location>
        <position position="377"/>
    </location>
    <ligand>
        <name>FAD</name>
        <dbReference type="ChEBI" id="CHEBI:57692"/>
    </ligand>
</feature>
<dbReference type="Gene3D" id="1.10.10.1800">
    <property type="entry name" value="tRNA uridine 5-carboxymethylaminomethyl modification enzyme MnmG/GidA"/>
    <property type="match status" value="1"/>
</dbReference>
<dbReference type="InterPro" id="IPR036188">
    <property type="entry name" value="FAD/NAD-bd_sf"/>
</dbReference>
<keyword evidence="11" id="KW-0963">Cytoplasm</keyword>
<dbReference type="PANTHER" id="PTHR11806:SF0">
    <property type="entry name" value="PROTEIN MTO1 HOMOLOG, MITOCHONDRIAL"/>
    <property type="match status" value="1"/>
</dbReference>
<dbReference type="HAMAP" id="MF_00129">
    <property type="entry name" value="MnmG_GidA"/>
    <property type="match status" value="1"/>
</dbReference>
<evidence type="ECO:0000256" key="5">
    <source>
        <dbReference type="ARBA" id="ARBA00022630"/>
    </source>
</evidence>
<keyword evidence="7 11" id="KW-0274">FAD</keyword>
<comment type="subcellular location">
    <subcellularLocation>
        <location evidence="11">Cytoplasm</location>
    </subcellularLocation>
</comment>
<dbReference type="GO" id="GO:0005829">
    <property type="term" value="C:cytosol"/>
    <property type="evidence" value="ECO:0007669"/>
    <property type="project" value="TreeGrafter"/>
</dbReference>
<gene>
    <name evidence="11 13" type="primary">mnmG</name>
    <name evidence="11" type="synonym">gidA</name>
    <name evidence="13" type="ORF">HJG44_15000</name>
</gene>
<evidence type="ECO:0000256" key="6">
    <source>
        <dbReference type="ARBA" id="ARBA00022694"/>
    </source>
</evidence>
<keyword evidence="6 11" id="KW-0819">tRNA processing</keyword>
<evidence type="ECO:0000259" key="12">
    <source>
        <dbReference type="SMART" id="SM01228"/>
    </source>
</evidence>
<dbReference type="PANTHER" id="PTHR11806">
    <property type="entry name" value="GLUCOSE INHIBITED DIVISION PROTEIN A"/>
    <property type="match status" value="1"/>
</dbReference>
<dbReference type="SUPFAM" id="SSF51905">
    <property type="entry name" value="FAD/NAD(P)-binding domain"/>
    <property type="match status" value="1"/>
</dbReference>
<comment type="caution">
    <text evidence="13">The sequence shown here is derived from an EMBL/GenBank/DDBJ whole genome shotgun (WGS) entry which is preliminary data.</text>
</comment>
<dbReference type="AlphaFoldDB" id="A0A849I7F9"/>
<keyword evidence="14" id="KW-1185">Reference proteome</keyword>
<dbReference type="FunFam" id="3.50.50.60:FF:000002">
    <property type="entry name" value="tRNA uridine 5-carboxymethylaminomethyl modification enzyme MnmG"/>
    <property type="match status" value="1"/>
</dbReference>
<evidence type="ECO:0000256" key="7">
    <source>
        <dbReference type="ARBA" id="ARBA00022827"/>
    </source>
</evidence>
<comment type="subunit">
    <text evidence="9 11">Homodimer. Heterotetramer of two MnmE and two MnmG subunits.</text>
</comment>
<dbReference type="Pfam" id="PF13932">
    <property type="entry name" value="SAM_GIDA_C"/>
    <property type="match status" value="1"/>
</dbReference>
<dbReference type="FunFam" id="1.10.150.570:FF:000001">
    <property type="entry name" value="tRNA uridine 5-carboxymethylaminomethyl modification enzyme MnmG"/>
    <property type="match status" value="1"/>
</dbReference>
<dbReference type="InterPro" id="IPR004416">
    <property type="entry name" value="MnmG"/>
</dbReference>
<keyword evidence="8 11" id="KW-0520">NAD</keyword>
<comment type="similarity">
    <text evidence="3 11">Belongs to the MnmG family.</text>
</comment>
<evidence type="ECO:0000256" key="8">
    <source>
        <dbReference type="ARBA" id="ARBA00023027"/>
    </source>
</evidence>
<feature type="binding site" evidence="11">
    <location>
        <begin position="280"/>
        <end position="294"/>
    </location>
    <ligand>
        <name>NAD(+)</name>
        <dbReference type="ChEBI" id="CHEBI:57540"/>
    </ligand>
</feature>
<feature type="binding site" evidence="11">
    <location>
        <begin position="21"/>
        <end position="26"/>
    </location>
    <ligand>
        <name>FAD</name>
        <dbReference type="ChEBI" id="CHEBI:57692"/>
    </ligand>
</feature>
<proteinExistence type="inferred from homology"/>
<evidence type="ECO:0000313" key="13">
    <source>
        <dbReference type="EMBL" id="NNM73694.1"/>
    </source>
</evidence>
<dbReference type="FunFam" id="3.50.50.60:FF:000082">
    <property type="entry name" value="protein MTO1 homolog, mitochondrial isoform X1"/>
    <property type="match status" value="1"/>
</dbReference>
<comment type="function">
    <text evidence="2 11">NAD-binding protein involved in the addition of a carboxymethylaminomethyl (cmnm) group at the wobble position (U34) of certain tRNAs, forming tRNA-cmnm(5)s(2)U34.</text>
</comment>
<dbReference type="GO" id="GO:0002098">
    <property type="term" value="P:tRNA wobble uridine modification"/>
    <property type="evidence" value="ECO:0007669"/>
    <property type="project" value="InterPro"/>
</dbReference>
<dbReference type="EMBL" id="JABEPP010000004">
    <property type="protein sequence ID" value="NNM73694.1"/>
    <property type="molecule type" value="Genomic_DNA"/>
</dbReference>
<evidence type="ECO:0000256" key="3">
    <source>
        <dbReference type="ARBA" id="ARBA00007653"/>
    </source>
</evidence>
<evidence type="ECO:0000256" key="11">
    <source>
        <dbReference type="HAMAP-Rule" id="MF_00129"/>
    </source>
</evidence>
<organism evidence="13 14">
    <name type="scientific">Enterovirga aerilata</name>
    <dbReference type="NCBI Taxonomy" id="2730920"/>
    <lineage>
        <taxon>Bacteria</taxon>
        <taxon>Pseudomonadati</taxon>
        <taxon>Pseudomonadota</taxon>
        <taxon>Alphaproteobacteria</taxon>
        <taxon>Hyphomicrobiales</taxon>
        <taxon>Methylobacteriaceae</taxon>
        <taxon>Enterovirga</taxon>
    </lineage>
</organism>
<feature type="binding site" evidence="11">
    <location>
        <position position="133"/>
    </location>
    <ligand>
        <name>FAD</name>
        <dbReference type="ChEBI" id="CHEBI:57692"/>
    </ligand>
</feature>
<dbReference type="InterPro" id="IPR049312">
    <property type="entry name" value="GIDA_C_N"/>
</dbReference>
<feature type="domain" description="tRNA uridine 5-carboxymethylaminomethyl modification enzyme C-terminal subdomain" evidence="12">
    <location>
        <begin position="549"/>
        <end position="620"/>
    </location>
</feature>
<dbReference type="Proteomes" id="UP000564885">
    <property type="component" value="Unassembled WGS sequence"/>
</dbReference>
<keyword evidence="5 11" id="KW-0285">Flavoprotein</keyword>